<dbReference type="InterPro" id="IPR050177">
    <property type="entry name" value="Lipid_A_modif_metabolic_enz"/>
</dbReference>
<dbReference type="Gene3D" id="3.40.50.720">
    <property type="entry name" value="NAD(P)-binding Rossmann-like Domain"/>
    <property type="match status" value="1"/>
</dbReference>
<evidence type="ECO:0000313" key="2">
    <source>
        <dbReference type="EMBL" id="VEB56775.1"/>
    </source>
</evidence>
<evidence type="ECO:0000259" key="1">
    <source>
        <dbReference type="Pfam" id="PF01370"/>
    </source>
</evidence>
<dbReference type="InterPro" id="IPR001509">
    <property type="entry name" value="Epimerase_deHydtase"/>
</dbReference>
<reference evidence="2 3" key="1">
    <citation type="submission" date="2018-12" db="EMBL/GenBank/DDBJ databases">
        <authorList>
            <consortium name="Pathogen Informatics"/>
        </authorList>
    </citation>
    <scope>NUCLEOTIDE SEQUENCE [LARGE SCALE GENOMIC DNA]</scope>
    <source>
        <strain evidence="2 3">NCTC6754</strain>
    </source>
</reference>
<sequence>MQPPIEYTRNPLRVFELDFEENLRIIRYCVKYRKRVVFPSTSEVYGMCTDASFDEDKSNLIVGPVNKPRWIYSVSKQLLDRVIWAYGEKEGLRFTLFRPFNWMGPRLDSLNAARIGSSRAITQLILNLVEGTPIKLIDGGQQEALFLPIFVTGSKHYSALL</sequence>
<dbReference type="PANTHER" id="PTHR43245:SF13">
    <property type="entry name" value="UDP-D-APIOSE_UDP-D-XYLOSE SYNTHASE 2"/>
    <property type="match status" value="1"/>
</dbReference>
<dbReference type="Pfam" id="PF01370">
    <property type="entry name" value="Epimerase"/>
    <property type="match status" value="1"/>
</dbReference>
<dbReference type="EMBL" id="LR134190">
    <property type="protein sequence ID" value="VEB56775.1"/>
    <property type="molecule type" value="Genomic_DNA"/>
</dbReference>
<feature type="domain" description="NAD-dependent epimerase/dehydratase" evidence="1">
    <location>
        <begin position="9"/>
        <end position="143"/>
    </location>
</feature>
<dbReference type="Proteomes" id="UP000269208">
    <property type="component" value="Chromosome"/>
</dbReference>
<proteinExistence type="predicted"/>
<dbReference type="AlphaFoldDB" id="A0A3S4IS26"/>
<organism evidence="2 3">
    <name type="scientific">Salmonella enterica I</name>
    <dbReference type="NCBI Taxonomy" id="59201"/>
    <lineage>
        <taxon>Bacteria</taxon>
        <taxon>Pseudomonadati</taxon>
        <taxon>Pseudomonadota</taxon>
        <taxon>Gammaproteobacteria</taxon>
        <taxon>Enterobacterales</taxon>
        <taxon>Enterobacteriaceae</taxon>
        <taxon>Salmonella</taxon>
    </lineage>
</organism>
<gene>
    <name evidence="2" type="primary">arnA_2</name>
    <name evidence="2" type="ORF">NCTC6754_04546</name>
</gene>
<accession>A0A3S4IS26</accession>
<dbReference type="PANTHER" id="PTHR43245">
    <property type="entry name" value="BIFUNCTIONAL POLYMYXIN RESISTANCE PROTEIN ARNA"/>
    <property type="match status" value="1"/>
</dbReference>
<name>A0A3S4IS26_SALET</name>
<evidence type="ECO:0000313" key="3">
    <source>
        <dbReference type="Proteomes" id="UP000269208"/>
    </source>
</evidence>
<dbReference type="InterPro" id="IPR036291">
    <property type="entry name" value="NAD(P)-bd_dom_sf"/>
</dbReference>
<protein>
    <submittedName>
        <fullName evidence="2">Lipopolysaccharide modification protein</fullName>
    </submittedName>
</protein>
<dbReference type="SUPFAM" id="SSF51735">
    <property type="entry name" value="NAD(P)-binding Rossmann-fold domains"/>
    <property type="match status" value="1"/>
</dbReference>